<evidence type="ECO:0000313" key="3">
    <source>
        <dbReference type="EMBL" id="KAI5406119.1"/>
    </source>
</evidence>
<dbReference type="AlphaFoldDB" id="A0A9D5AFN0"/>
<comment type="caution">
    <text evidence="3">The sequence shown here is derived from an EMBL/GenBank/DDBJ whole genome shotgun (WGS) entry which is preliminary data.</text>
</comment>
<accession>A0A9D5AFN0</accession>
<name>A0A9D5AFN0_PEA</name>
<dbReference type="Proteomes" id="UP001058974">
    <property type="component" value="Chromosome 5"/>
</dbReference>
<protein>
    <submittedName>
        <fullName evidence="3">Uncharacterized protein</fullName>
    </submittedName>
</protein>
<keyword evidence="1" id="KW-0175">Coiled coil</keyword>
<dbReference type="Gramene" id="Psat05G0275100-T1">
    <property type="protein sequence ID" value="KAI5406119.1"/>
    <property type="gene ID" value="KIW84_052751"/>
</dbReference>
<evidence type="ECO:0000256" key="2">
    <source>
        <dbReference type="SAM" id="MobiDB-lite"/>
    </source>
</evidence>
<feature type="coiled-coil region" evidence="1">
    <location>
        <begin position="1"/>
        <end position="42"/>
    </location>
</feature>
<dbReference type="EMBL" id="JAMSHJ010000005">
    <property type="protein sequence ID" value="KAI5406119.1"/>
    <property type="molecule type" value="Genomic_DNA"/>
</dbReference>
<gene>
    <name evidence="3" type="ORF">KIW84_052751</name>
</gene>
<sequence length="139" mass="15759">MEQLEQNQAELRVDMDSVKRNMEEMKDKMDQIARAISNMLARVVETDKRKFAFISTPPPDDEGPSVKGNPMPRHGGPTINAVEGLGDTILTQRIDQVKTPISKIREKFIGYKTFKELHANCKICLVNPDICGRMKECLQ</sequence>
<organism evidence="3 4">
    <name type="scientific">Pisum sativum</name>
    <name type="common">Garden pea</name>
    <name type="synonym">Lathyrus oleraceus</name>
    <dbReference type="NCBI Taxonomy" id="3888"/>
    <lineage>
        <taxon>Eukaryota</taxon>
        <taxon>Viridiplantae</taxon>
        <taxon>Streptophyta</taxon>
        <taxon>Embryophyta</taxon>
        <taxon>Tracheophyta</taxon>
        <taxon>Spermatophyta</taxon>
        <taxon>Magnoliopsida</taxon>
        <taxon>eudicotyledons</taxon>
        <taxon>Gunneridae</taxon>
        <taxon>Pentapetalae</taxon>
        <taxon>rosids</taxon>
        <taxon>fabids</taxon>
        <taxon>Fabales</taxon>
        <taxon>Fabaceae</taxon>
        <taxon>Papilionoideae</taxon>
        <taxon>50 kb inversion clade</taxon>
        <taxon>NPAAA clade</taxon>
        <taxon>Hologalegina</taxon>
        <taxon>IRL clade</taxon>
        <taxon>Fabeae</taxon>
        <taxon>Lathyrus</taxon>
    </lineage>
</organism>
<keyword evidence="4" id="KW-1185">Reference proteome</keyword>
<feature type="region of interest" description="Disordered" evidence="2">
    <location>
        <begin position="53"/>
        <end position="77"/>
    </location>
</feature>
<reference evidence="3 4" key="1">
    <citation type="journal article" date="2022" name="Nat. Genet.">
        <title>Improved pea reference genome and pan-genome highlight genomic features and evolutionary characteristics.</title>
        <authorList>
            <person name="Yang T."/>
            <person name="Liu R."/>
            <person name="Luo Y."/>
            <person name="Hu S."/>
            <person name="Wang D."/>
            <person name="Wang C."/>
            <person name="Pandey M.K."/>
            <person name="Ge S."/>
            <person name="Xu Q."/>
            <person name="Li N."/>
            <person name="Li G."/>
            <person name="Huang Y."/>
            <person name="Saxena R.K."/>
            <person name="Ji Y."/>
            <person name="Li M."/>
            <person name="Yan X."/>
            <person name="He Y."/>
            <person name="Liu Y."/>
            <person name="Wang X."/>
            <person name="Xiang C."/>
            <person name="Varshney R.K."/>
            <person name="Ding H."/>
            <person name="Gao S."/>
            <person name="Zong X."/>
        </authorList>
    </citation>
    <scope>NUCLEOTIDE SEQUENCE [LARGE SCALE GENOMIC DNA]</scope>
    <source>
        <strain evidence="3 4">cv. Zhongwan 6</strain>
    </source>
</reference>
<proteinExistence type="predicted"/>
<evidence type="ECO:0000256" key="1">
    <source>
        <dbReference type="SAM" id="Coils"/>
    </source>
</evidence>
<evidence type="ECO:0000313" key="4">
    <source>
        <dbReference type="Proteomes" id="UP001058974"/>
    </source>
</evidence>